<dbReference type="RefSeq" id="WP_004786359.1">
    <property type="nucleotide sequence ID" value="NZ_SORO01000001.1"/>
</dbReference>
<evidence type="ECO:0000313" key="5">
    <source>
        <dbReference type="Proteomes" id="UP000294684"/>
    </source>
</evidence>
<dbReference type="Proteomes" id="UP000294684">
    <property type="component" value="Unassembled WGS sequence"/>
</dbReference>
<keyword evidence="3" id="KW-0203">Cytokinin biosynthesis</keyword>
<dbReference type="Gene3D" id="3.40.50.450">
    <property type="match status" value="1"/>
</dbReference>
<protein>
    <recommendedName>
        <fullName evidence="3">Cytokinin riboside 5'-monophosphate phosphoribohydrolase</fullName>
        <ecNumber evidence="3">3.2.2.n1</ecNumber>
    </recommendedName>
</protein>
<evidence type="ECO:0000256" key="2">
    <source>
        <dbReference type="ARBA" id="ARBA00006763"/>
    </source>
</evidence>
<dbReference type="PANTHER" id="PTHR31223">
    <property type="entry name" value="LOG FAMILY PROTEIN YJL055W"/>
    <property type="match status" value="1"/>
</dbReference>
<organism evidence="4 5">
    <name type="scientific">Leptospira meyeri</name>
    <dbReference type="NCBI Taxonomy" id="29508"/>
    <lineage>
        <taxon>Bacteria</taxon>
        <taxon>Pseudomonadati</taxon>
        <taxon>Spirochaetota</taxon>
        <taxon>Spirochaetia</taxon>
        <taxon>Leptospirales</taxon>
        <taxon>Leptospiraceae</taxon>
        <taxon>Leptospira</taxon>
    </lineage>
</organism>
<dbReference type="InterPro" id="IPR005269">
    <property type="entry name" value="LOG"/>
</dbReference>
<keyword evidence="3" id="KW-0378">Hydrolase</keyword>
<dbReference type="PANTHER" id="PTHR31223:SF70">
    <property type="entry name" value="LOG FAMILY PROTEIN YJL055W"/>
    <property type="match status" value="1"/>
</dbReference>
<accession>A0A4R8N2U4</accession>
<evidence type="ECO:0000313" key="4">
    <source>
        <dbReference type="EMBL" id="TDY73625.1"/>
    </source>
</evidence>
<evidence type="ECO:0000256" key="3">
    <source>
        <dbReference type="RuleBase" id="RU363015"/>
    </source>
</evidence>
<dbReference type="EC" id="3.2.2.n1" evidence="3"/>
<keyword evidence="5" id="KW-1185">Reference proteome</keyword>
<dbReference type="GO" id="GO:0008714">
    <property type="term" value="F:AMP nucleosidase activity"/>
    <property type="evidence" value="ECO:0007669"/>
    <property type="project" value="UniProtKB-EC"/>
</dbReference>
<dbReference type="SUPFAM" id="SSF102405">
    <property type="entry name" value="MCP/YpsA-like"/>
    <property type="match status" value="1"/>
</dbReference>
<comment type="catalytic activity">
    <reaction evidence="1">
        <text>AMP + H2O = D-ribose 5-phosphate + adenine</text>
        <dbReference type="Rhea" id="RHEA:20129"/>
        <dbReference type="ChEBI" id="CHEBI:15377"/>
        <dbReference type="ChEBI" id="CHEBI:16708"/>
        <dbReference type="ChEBI" id="CHEBI:78346"/>
        <dbReference type="ChEBI" id="CHEBI:456215"/>
        <dbReference type="EC" id="3.2.2.4"/>
    </reaction>
</comment>
<sequence length="196" mass="21709">MNQIKNIAVYCGSAPGFDPNFMTAAYELGEYLANQQIGLVYGGASVGLMGAVANGCLSKNGSVTGILPKFLKKKEIEHSGLGNLILVDSMHERKRKMFDLSDAFVVLPGGFGTMEEFFEVITWSQLGLHYKPVVLLNWNGFYNPLVQMFQSMVEAGFLKKENMNLVLILSETKDILSHLQNYSPSTTEKWLSEDAI</sequence>
<dbReference type="InterPro" id="IPR031100">
    <property type="entry name" value="LOG_fam"/>
</dbReference>
<comment type="similarity">
    <text evidence="2 3">Belongs to the LOG family.</text>
</comment>
<dbReference type="Pfam" id="PF03641">
    <property type="entry name" value="Lysine_decarbox"/>
    <property type="match status" value="1"/>
</dbReference>
<proteinExistence type="inferred from homology"/>
<dbReference type="OrthoDB" id="9801098at2"/>
<dbReference type="NCBIfam" id="TIGR00730">
    <property type="entry name" value="Rossman fold protein, TIGR00730 family"/>
    <property type="match status" value="1"/>
</dbReference>
<name>A0A4R8N2U4_LEPME</name>
<dbReference type="GO" id="GO:0009691">
    <property type="term" value="P:cytokinin biosynthetic process"/>
    <property type="evidence" value="ECO:0007669"/>
    <property type="project" value="UniProtKB-UniRule"/>
</dbReference>
<gene>
    <name evidence="4" type="ORF">CLV96_2661</name>
</gene>
<reference evidence="4 5" key="1">
    <citation type="submission" date="2019-03" db="EMBL/GenBank/DDBJ databases">
        <title>Genomic Encyclopedia of Archaeal and Bacterial Type Strains, Phase II (KMG-II): from individual species to whole genera.</title>
        <authorList>
            <person name="Goeker M."/>
        </authorList>
    </citation>
    <scope>NUCLEOTIDE SEQUENCE [LARGE SCALE GENOMIC DNA]</scope>
    <source>
        <strain evidence="4 5">DSM 21537</strain>
    </source>
</reference>
<dbReference type="GeneID" id="79827945"/>
<dbReference type="GO" id="GO:0005829">
    <property type="term" value="C:cytosol"/>
    <property type="evidence" value="ECO:0007669"/>
    <property type="project" value="TreeGrafter"/>
</dbReference>
<comment type="caution">
    <text evidence="4">The sequence shown here is derived from an EMBL/GenBank/DDBJ whole genome shotgun (WGS) entry which is preliminary data.</text>
</comment>
<evidence type="ECO:0000256" key="1">
    <source>
        <dbReference type="ARBA" id="ARBA00000274"/>
    </source>
</evidence>
<dbReference type="AlphaFoldDB" id="A0A4R8N2U4"/>
<dbReference type="STRING" id="1193051.LEP1GSC017_1343"/>
<dbReference type="EMBL" id="SORO01000001">
    <property type="protein sequence ID" value="TDY73625.1"/>
    <property type="molecule type" value="Genomic_DNA"/>
</dbReference>